<dbReference type="EMBL" id="CP060780">
    <property type="protein sequence ID" value="QNP42398.1"/>
    <property type="molecule type" value="Genomic_DNA"/>
</dbReference>
<dbReference type="Proteomes" id="UP000516134">
    <property type="component" value="Chromosome"/>
</dbReference>
<evidence type="ECO:0000313" key="3">
    <source>
        <dbReference type="Proteomes" id="UP000516134"/>
    </source>
</evidence>
<dbReference type="RefSeq" id="WP_187713831.1">
    <property type="nucleotide sequence ID" value="NZ_BAABJC010000001.1"/>
</dbReference>
<proteinExistence type="predicted"/>
<evidence type="ECO:0000313" key="2">
    <source>
        <dbReference type="EMBL" id="QNP42398.1"/>
    </source>
</evidence>
<keyword evidence="1" id="KW-0472">Membrane</keyword>
<evidence type="ECO:0000256" key="1">
    <source>
        <dbReference type="SAM" id="Phobius"/>
    </source>
</evidence>
<name>A0ABX6T0Z0_9SPHN</name>
<protein>
    <submittedName>
        <fullName evidence="2">Uncharacterized protein</fullName>
    </submittedName>
</protein>
<organism evidence="2 3">
    <name type="scientific">Sphingomonas daechungensis</name>
    <dbReference type="NCBI Taxonomy" id="1176646"/>
    <lineage>
        <taxon>Bacteria</taxon>
        <taxon>Pseudomonadati</taxon>
        <taxon>Pseudomonadota</taxon>
        <taxon>Alphaproteobacteria</taxon>
        <taxon>Sphingomonadales</taxon>
        <taxon>Sphingomonadaceae</taxon>
        <taxon>Sphingomonas</taxon>
    </lineage>
</organism>
<reference evidence="2 3" key="1">
    <citation type="submission" date="2020-08" db="EMBL/GenBank/DDBJ databases">
        <title>Genome sequence of Sphingomonas daechungensis KACC 18115T.</title>
        <authorList>
            <person name="Hyun D.-W."/>
            <person name="Bae J.-W."/>
        </authorList>
    </citation>
    <scope>NUCLEOTIDE SEQUENCE [LARGE SCALE GENOMIC DNA]</scope>
    <source>
        <strain evidence="2 3">KACC 18115</strain>
    </source>
</reference>
<sequence length="100" mass="10927">MPSGLLVYSMIARHGAAIDRLKRDMLAEESHEALLVFLAYDAAGFLYAFLIATGNDVSPRDRTLRNALQAAIIEVLEKHGINPSTFCVWPDIAAPVKSLS</sequence>
<gene>
    <name evidence="2" type="ORF">H9L15_08720</name>
</gene>
<keyword evidence="3" id="KW-1185">Reference proteome</keyword>
<keyword evidence="1" id="KW-0812">Transmembrane</keyword>
<accession>A0ABX6T0Z0</accession>
<keyword evidence="1" id="KW-1133">Transmembrane helix</keyword>
<feature type="transmembrane region" description="Helical" evidence="1">
    <location>
        <begin position="33"/>
        <end position="52"/>
    </location>
</feature>